<dbReference type="AlphaFoldDB" id="A0A231UV08"/>
<keyword evidence="2" id="KW-1185">Reference proteome</keyword>
<dbReference type="Proteomes" id="UP000215405">
    <property type="component" value="Unassembled WGS sequence"/>
</dbReference>
<proteinExistence type="predicted"/>
<dbReference type="EMBL" id="NBYO01000003">
    <property type="protein sequence ID" value="OXS99105.1"/>
    <property type="molecule type" value="Genomic_DNA"/>
</dbReference>
<evidence type="ECO:0000313" key="1">
    <source>
        <dbReference type="EMBL" id="OXS99105.1"/>
    </source>
</evidence>
<protein>
    <submittedName>
        <fullName evidence="1">Uncharacterized protein</fullName>
    </submittedName>
</protein>
<comment type="caution">
    <text evidence="1">The sequence shown here is derived from an EMBL/GenBank/DDBJ whole genome shotgun (WGS) entry which is preliminary data.</text>
</comment>
<evidence type="ECO:0000313" key="2">
    <source>
        <dbReference type="Proteomes" id="UP000215405"/>
    </source>
</evidence>
<accession>A0A231UV08</accession>
<dbReference type="RefSeq" id="WP_094077894.1">
    <property type="nucleotide sequence ID" value="NZ_NBYO01000003.1"/>
</dbReference>
<reference evidence="2" key="1">
    <citation type="journal article" date="2017" name="Int. J. Syst. Evol. Microbiol.">
        <title>Notoacmeibacter marinus gen. nov., sp. nov., isolated from the gut of a limpet and proposal of Notoacmeibacteraceae fam. nov. in the order Rhizobiales of the class Alphaproteobacteria.</title>
        <authorList>
            <person name="Huang Z."/>
            <person name="Guo F."/>
            <person name="Lai Q."/>
        </authorList>
    </citation>
    <scope>NUCLEOTIDE SEQUENCE [LARGE SCALE GENOMIC DNA]</scope>
    <source>
        <strain evidence="2">XMTR2A4</strain>
    </source>
</reference>
<name>A0A231UV08_9HYPH</name>
<gene>
    <name evidence="1" type="ORF">B7H23_12940</name>
</gene>
<organism evidence="1 2">
    <name type="scientific">Notoacmeibacter marinus</name>
    <dbReference type="NCBI Taxonomy" id="1876515"/>
    <lineage>
        <taxon>Bacteria</taxon>
        <taxon>Pseudomonadati</taxon>
        <taxon>Pseudomonadota</taxon>
        <taxon>Alphaproteobacteria</taxon>
        <taxon>Hyphomicrobiales</taxon>
        <taxon>Notoacmeibacteraceae</taxon>
        <taxon>Notoacmeibacter</taxon>
    </lineage>
</organism>
<sequence>MTPSEIQTIVNRLEMLDREAHRAEETGDESASEAVFQEAAALAKLVETCPIVGPFEERLEILKLKATFWRWATDDDWAGDEETSDVRLAREVLVALTEVESPVLSAR</sequence>